<feature type="binding site" evidence="3">
    <location>
        <position position="244"/>
    </location>
    <ligand>
        <name>Mg(2+)</name>
        <dbReference type="ChEBI" id="CHEBI:18420"/>
        <label>2</label>
    </ligand>
</feature>
<dbReference type="Pfam" id="PF00591">
    <property type="entry name" value="Glycos_transf_3"/>
    <property type="match status" value="1"/>
</dbReference>
<name>A0A1I1PBG6_9BACT</name>
<comment type="cofactor">
    <cofactor evidence="3">
        <name>Mg(2+)</name>
        <dbReference type="ChEBI" id="CHEBI:18420"/>
    </cofactor>
    <text evidence="3">Binds 2 magnesium ions per monomer.</text>
</comment>
<evidence type="ECO:0000256" key="3">
    <source>
        <dbReference type="HAMAP-Rule" id="MF_00211"/>
    </source>
</evidence>
<dbReference type="SUPFAM" id="SSF47648">
    <property type="entry name" value="Nucleoside phosphorylase/phosphoribosyltransferase N-terminal domain"/>
    <property type="match status" value="1"/>
</dbReference>
<feature type="binding site" evidence="3">
    <location>
        <begin position="127"/>
        <end position="135"/>
    </location>
    <ligand>
        <name>5-phospho-alpha-D-ribose 1-diphosphate</name>
        <dbReference type="ChEBI" id="CHEBI:58017"/>
    </ligand>
</feature>
<feature type="binding site" evidence="3">
    <location>
        <position position="111"/>
    </location>
    <ligand>
        <name>Mg(2+)</name>
        <dbReference type="ChEBI" id="CHEBI:18420"/>
        <label>1</label>
    </ligand>
</feature>
<keyword evidence="3" id="KW-0479">Metal-binding</keyword>
<dbReference type="Proteomes" id="UP000198598">
    <property type="component" value="Unassembled WGS sequence"/>
</dbReference>
<keyword evidence="3" id="KW-0460">Magnesium</keyword>
<dbReference type="Gene3D" id="3.40.1030.10">
    <property type="entry name" value="Nucleoside phosphorylase/phosphoribosyltransferase catalytic domain"/>
    <property type="match status" value="1"/>
</dbReference>
<proteinExistence type="inferred from homology"/>
<feature type="binding site" evidence="3">
    <location>
        <position position="107"/>
    </location>
    <ligand>
        <name>5-phospho-alpha-D-ribose 1-diphosphate</name>
        <dbReference type="ChEBI" id="CHEBI:58017"/>
    </ligand>
</feature>
<dbReference type="NCBIfam" id="TIGR01245">
    <property type="entry name" value="trpD"/>
    <property type="match status" value="1"/>
</dbReference>
<feature type="binding site" evidence="3">
    <location>
        <position position="130"/>
    </location>
    <ligand>
        <name>anthranilate</name>
        <dbReference type="ChEBI" id="CHEBI:16567"/>
        <label>1</label>
    </ligand>
</feature>
<dbReference type="InterPro" id="IPR035902">
    <property type="entry name" value="Nuc_phospho_transferase"/>
</dbReference>
<dbReference type="STRING" id="662367.SAMN05216167_10357"/>
<dbReference type="EMBL" id="FOLQ01000003">
    <property type="protein sequence ID" value="SFD03320.1"/>
    <property type="molecule type" value="Genomic_DNA"/>
</dbReference>
<dbReference type="GO" id="GO:0005829">
    <property type="term" value="C:cytosol"/>
    <property type="evidence" value="ECO:0007669"/>
    <property type="project" value="TreeGrafter"/>
</dbReference>
<feature type="binding site" evidence="3">
    <location>
        <position position="244"/>
    </location>
    <ligand>
        <name>Mg(2+)</name>
        <dbReference type="ChEBI" id="CHEBI:18420"/>
        <label>1</label>
    </ligand>
</feature>
<dbReference type="PANTHER" id="PTHR43285">
    <property type="entry name" value="ANTHRANILATE PHOSPHORIBOSYLTRANSFERASE"/>
    <property type="match status" value="1"/>
</dbReference>
<dbReference type="InterPro" id="IPR017459">
    <property type="entry name" value="Glycosyl_Trfase_fam3_N_dom"/>
</dbReference>
<evidence type="ECO:0000256" key="2">
    <source>
        <dbReference type="ARBA" id="ARBA00022679"/>
    </source>
</evidence>
<feature type="domain" description="Glycosyl transferase family 3" evidence="4">
    <location>
        <begin position="94"/>
        <end position="339"/>
    </location>
</feature>
<dbReference type="InterPro" id="IPR005940">
    <property type="entry name" value="Anthranilate_Pribosyl_Tfrase"/>
</dbReference>
<dbReference type="InterPro" id="IPR036320">
    <property type="entry name" value="Glycosyl_Trfase_fam3_N_dom_sf"/>
</dbReference>
<keyword evidence="3" id="KW-0028">Amino-acid biosynthesis</keyword>
<accession>A0A1I1PBG6</accession>
<keyword evidence="3" id="KW-0057">Aromatic amino acid biosynthesis</keyword>
<feature type="binding site" evidence="3">
    <location>
        <position position="243"/>
    </location>
    <ligand>
        <name>Mg(2+)</name>
        <dbReference type="ChEBI" id="CHEBI:18420"/>
        <label>2</label>
    </ligand>
</feature>
<dbReference type="HAMAP" id="MF_00211">
    <property type="entry name" value="TrpD"/>
    <property type="match status" value="1"/>
</dbReference>
<keyword evidence="7" id="KW-1185">Reference proteome</keyword>
<dbReference type="GO" id="GO:0004048">
    <property type="term" value="F:anthranilate phosphoribosyltransferase activity"/>
    <property type="evidence" value="ECO:0007669"/>
    <property type="project" value="UniProtKB-UniRule"/>
</dbReference>
<dbReference type="Gene3D" id="1.20.970.10">
    <property type="entry name" value="Transferase, Pyrimidine Nucleoside Phosphorylase, Chain C"/>
    <property type="match status" value="1"/>
</dbReference>
<comment type="function">
    <text evidence="3">Catalyzes the transfer of the phosphoribosyl group of 5-phosphorylribose-1-pyrophosphate (PRPP) to anthranilate to yield N-(5'-phosphoribosyl)-anthranilate (PRA).</text>
</comment>
<feature type="binding site" evidence="3">
    <location>
        <position position="99"/>
    </location>
    <ligand>
        <name>5-phospho-alpha-D-ribose 1-diphosphate</name>
        <dbReference type="ChEBI" id="CHEBI:58017"/>
    </ligand>
</feature>
<dbReference type="SUPFAM" id="SSF52418">
    <property type="entry name" value="Nucleoside phosphorylase/phosphoribosyltransferase catalytic domain"/>
    <property type="match status" value="1"/>
</dbReference>
<evidence type="ECO:0000313" key="6">
    <source>
        <dbReference type="EMBL" id="SFD03320.1"/>
    </source>
</evidence>
<gene>
    <name evidence="3" type="primary">trpD</name>
    <name evidence="6" type="ORF">SAMN05216167_10357</name>
</gene>
<dbReference type="UniPathway" id="UPA00035">
    <property type="reaction ID" value="UER00041"/>
</dbReference>
<feature type="binding site" evidence="3">
    <location>
        <position position="139"/>
    </location>
    <ligand>
        <name>5-phospho-alpha-D-ribose 1-diphosphate</name>
        <dbReference type="ChEBI" id="CHEBI:58017"/>
    </ligand>
</feature>
<dbReference type="GO" id="GO:0000162">
    <property type="term" value="P:L-tryptophan biosynthetic process"/>
    <property type="evidence" value="ECO:0007669"/>
    <property type="project" value="UniProtKB-UniRule"/>
</dbReference>
<keyword evidence="3" id="KW-0822">Tryptophan biosynthesis</keyword>
<comment type="subunit">
    <text evidence="3">Homodimer.</text>
</comment>
<comment type="similarity">
    <text evidence="3">Belongs to the anthranilate phosphoribosyltransferase family.</text>
</comment>
<evidence type="ECO:0000313" key="7">
    <source>
        <dbReference type="Proteomes" id="UP000198598"/>
    </source>
</evidence>
<reference evidence="6 7" key="1">
    <citation type="submission" date="2016-10" db="EMBL/GenBank/DDBJ databases">
        <authorList>
            <person name="de Groot N.N."/>
        </authorList>
    </citation>
    <scope>NUCLEOTIDE SEQUENCE [LARGE SCALE GENOMIC DNA]</scope>
    <source>
        <strain evidence="6 7">DSM 26130</strain>
    </source>
</reference>
<dbReference type="Pfam" id="PF02885">
    <property type="entry name" value="Glycos_trans_3N"/>
    <property type="match status" value="1"/>
</dbReference>
<sequence length="348" mass="38005">MVLQIADESGGANKLHIKTLMKAILNHLFEYKSLTKDQARQVLLGIGRGEYNPAQIASFLTVYMMRSLRLEELEGFRDAMLELCLPVDLDAYDPMDLCGTGGDGKDTFNISTLSSFVVAGAGQNVAKHGNHGVSSLVGSSTVMERLGYQFTNDVGELQRKVETAGICFLHAPLFHPAMKNVAPIRRDLGVKTFFNVLGPMINPAKPAKQLVGVFNLELARLYAYLYQQTDKRFMILHALDGYDEISLTGPFKVISNQTEQVLEPQQLGMDTLTPESLAGGQTLDESAQIFLNVLNDESTTAQKQAVLANSAMALLAAGKANTREEAVAMARESLESKRALACFKKLIA</sequence>
<dbReference type="EC" id="2.4.2.18" evidence="3"/>
<comment type="caution">
    <text evidence="3">Lacks conserved residue(s) required for the propagation of feature annotation.</text>
</comment>
<evidence type="ECO:0000259" key="4">
    <source>
        <dbReference type="Pfam" id="PF00591"/>
    </source>
</evidence>
<feature type="binding site" evidence="3">
    <location>
        <position position="185"/>
    </location>
    <ligand>
        <name>anthranilate</name>
        <dbReference type="ChEBI" id="CHEBI:16567"/>
        <label>2</label>
    </ligand>
</feature>
<feature type="binding site" evidence="3">
    <location>
        <begin position="109"/>
        <end position="112"/>
    </location>
    <ligand>
        <name>5-phospho-alpha-D-ribose 1-diphosphate</name>
        <dbReference type="ChEBI" id="CHEBI:58017"/>
    </ligand>
</feature>
<evidence type="ECO:0000259" key="5">
    <source>
        <dbReference type="Pfam" id="PF02885"/>
    </source>
</evidence>
<dbReference type="AlphaFoldDB" id="A0A1I1PBG6"/>
<comment type="pathway">
    <text evidence="3">Amino-acid biosynthesis; L-tryptophan biosynthesis; L-tryptophan from chorismate: step 2/5.</text>
</comment>
<comment type="catalytic activity">
    <reaction evidence="3">
        <text>N-(5-phospho-beta-D-ribosyl)anthranilate + diphosphate = 5-phospho-alpha-D-ribose 1-diphosphate + anthranilate</text>
        <dbReference type="Rhea" id="RHEA:11768"/>
        <dbReference type="ChEBI" id="CHEBI:16567"/>
        <dbReference type="ChEBI" id="CHEBI:18277"/>
        <dbReference type="ChEBI" id="CHEBI:33019"/>
        <dbReference type="ChEBI" id="CHEBI:58017"/>
        <dbReference type="EC" id="2.4.2.18"/>
    </reaction>
</comment>
<keyword evidence="1 3" id="KW-0328">Glycosyltransferase</keyword>
<dbReference type="GO" id="GO:0000287">
    <property type="term" value="F:magnesium ion binding"/>
    <property type="evidence" value="ECO:0007669"/>
    <property type="project" value="UniProtKB-UniRule"/>
</dbReference>
<protein>
    <recommendedName>
        <fullName evidence="3">Anthranilate phosphoribosyltransferase</fullName>
        <ecNumber evidence="3">2.4.2.18</ecNumber>
    </recommendedName>
</protein>
<feature type="binding site" evidence="3">
    <location>
        <begin position="102"/>
        <end position="103"/>
    </location>
    <ligand>
        <name>5-phospho-alpha-D-ribose 1-diphosphate</name>
        <dbReference type="ChEBI" id="CHEBI:58017"/>
    </ligand>
</feature>
<keyword evidence="2 3" id="KW-0808">Transferase</keyword>
<organism evidence="6 7">
    <name type="scientific">Spirosoma endophyticum</name>
    <dbReference type="NCBI Taxonomy" id="662367"/>
    <lineage>
        <taxon>Bacteria</taxon>
        <taxon>Pseudomonadati</taxon>
        <taxon>Bacteroidota</taxon>
        <taxon>Cytophagia</taxon>
        <taxon>Cytophagales</taxon>
        <taxon>Cytophagaceae</taxon>
        <taxon>Spirosoma</taxon>
    </lineage>
</organism>
<feature type="binding site" evidence="3">
    <location>
        <position position="99"/>
    </location>
    <ligand>
        <name>anthranilate</name>
        <dbReference type="ChEBI" id="CHEBI:16567"/>
        <label>1</label>
    </ligand>
</feature>
<feature type="domain" description="Glycosyl transferase family 3 N-terminal" evidence="5">
    <location>
        <begin position="23"/>
        <end position="83"/>
    </location>
</feature>
<dbReference type="PANTHER" id="PTHR43285:SF2">
    <property type="entry name" value="ANTHRANILATE PHOSPHORIBOSYLTRANSFERASE"/>
    <property type="match status" value="1"/>
</dbReference>
<evidence type="ECO:0000256" key="1">
    <source>
        <dbReference type="ARBA" id="ARBA00022676"/>
    </source>
</evidence>
<dbReference type="InterPro" id="IPR000312">
    <property type="entry name" value="Glycosyl_Trfase_fam3"/>
</dbReference>